<dbReference type="GO" id="GO:0005654">
    <property type="term" value="C:nucleoplasm"/>
    <property type="evidence" value="ECO:0007669"/>
    <property type="project" value="TreeGrafter"/>
</dbReference>
<dbReference type="Gene3D" id="1.10.1410.20">
    <property type="entry name" value="2'-5'-oligoadenylate synthetase 1, domain 2"/>
    <property type="match status" value="1"/>
</dbReference>
<organism evidence="1 2">
    <name type="scientific">Chlamydomonas incerta</name>
    <dbReference type="NCBI Taxonomy" id="51695"/>
    <lineage>
        <taxon>Eukaryota</taxon>
        <taxon>Viridiplantae</taxon>
        <taxon>Chlorophyta</taxon>
        <taxon>core chlorophytes</taxon>
        <taxon>Chlorophyceae</taxon>
        <taxon>CS clade</taxon>
        <taxon>Chlamydomonadales</taxon>
        <taxon>Chlamydomonadaceae</taxon>
        <taxon>Chlamydomonas</taxon>
    </lineage>
</organism>
<dbReference type="AlphaFoldDB" id="A0A835SMJ8"/>
<dbReference type="Proteomes" id="UP000650467">
    <property type="component" value="Unassembled WGS sequence"/>
</dbReference>
<dbReference type="GO" id="GO:0005829">
    <property type="term" value="C:cytosol"/>
    <property type="evidence" value="ECO:0007669"/>
    <property type="project" value="TreeGrafter"/>
</dbReference>
<dbReference type="OrthoDB" id="543305at2759"/>
<comment type="caution">
    <text evidence="1">The sequence shown here is derived from an EMBL/GenBank/DDBJ whole genome shotgun (WGS) entry which is preliminary data.</text>
</comment>
<dbReference type="EMBL" id="JAEHOC010000029">
    <property type="protein sequence ID" value="KAG2429759.1"/>
    <property type="molecule type" value="Genomic_DNA"/>
</dbReference>
<evidence type="ECO:0000313" key="1">
    <source>
        <dbReference type="EMBL" id="KAG2429759.1"/>
    </source>
</evidence>
<reference evidence="1" key="1">
    <citation type="journal article" date="2020" name="bioRxiv">
        <title>Comparative genomics of Chlamydomonas.</title>
        <authorList>
            <person name="Craig R.J."/>
            <person name="Hasan A.R."/>
            <person name="Ness R.W."/>
            <person name="Keightley P.D."/>
        </authorList>
    </citation>
    <scope>NUCLEOTIDE SEQUENCE</scope>
    <source>
        <strain evidence="1">SAG 7.73</strain>
    </source>
</reference>
<sequence length="326" mass="37559">MVFVREYDGVDVTDLEVWRDDSLKYMRRHVKDLLQGADASWEVVIKNDAHYQHVLQVEVDGLEVDLLLAPDCAGGNAGRKWACMQHRRLTRPLLHAPAAASFDLVRHRADSAALNQFYIAASDEAKEVMRFVKGLYKSGIPSDQDHERIRSVSLEVLVLAAGQQLRSNRQCRKQRRGKVYKLQLFVEFLRLVVAAVKQRKVVMLDASYWCRAVRPYGYTREVGMQYDHIWGNDRVQIIHPTDFTCNLERAPEGRAPSDWSGLVRLAELLLCVLDSDSPSYFWLQPQVLHAMRAYGGDLKWMAWVEDVCLPTLRRLIRPKENKASRR</sequence>
<evidence type="ECO:0000313" key="2">
    <source>
        <dbReference type="Proteomes" id="UP000650467"/>
    </source>
</evidence>
<dbReference type="PANTHER" id="PTHR11258:SF11">
    <property type="entry name" value="C2H2-TYPE DOMAIN-CONTAINING PROTEIN"/>
    <property type="match status" value="1"/>
</dbReference>
<gene>
    <name evidence="1" type="ORF">HXX76_010543</name>
</gene>
<protein>
    <submittedName>
        <fullName evidence="1">Uncharacterized protein</fullName>
    </submittedName>
</protein>
<name>A0A835SMJ8_CHLIN</name>
<accession>A0A835SMJ8</accession>
<proteinExistence type="predicted"/>
<dbReference type="PANTHER" id="PTHR11258">
    <property type="entry name" value="2-5 OLIGOADENYLATE SYNTHETASE"/>
    <property type="match status" value="1"/>
</dbReference>
<dbReference type="GO" id="GO:0003725">
    <property type="term" value="F:double-stranded RNA binding"/>
    <property type="evidence" value="ECO:0007669"/>
    <property type="project" value="TreeGrafter"/>
</dbReference>
<keyword evidence="2" id="KW-1185">Reference proteome</keyword>
<dbReference type="GO" id="GO:0001730">
    <property type="term" value="F:2'-5'-oligoadenylate synthetase activity"/>
    <property type="evidence" value="ECO:0007669"/>
    <property type="project" value="TreeGrafter"/>
</dbReference>
<dbReference type="GO" id="GO:0016020">
    <property type="term" value="C:membrane"/>
    <property type="evidence" value="ECO:0007669"/>
    <property type="project" value="TreeGrafter"/>
</dbReference>